<keyword evidence="5 8" id="KW-0472">Membrane</keyword>
<dbReference type="Gene3D" id="1.10.520.20">
    <property type="entry name" value="N-terminal domain of the delta subunit of the F1F0-ATP synthase"/>
    <property type="match status" value="1"/>
</dbReference>
<comment type="function">
    <text evidence="8">This protein is part of the stalk that links CF(0) to CF(1). It either transmits conformational changes from CF(0) to CF(1) or is implicated in proton conduction.</text>
</comment>
<dbReference type="KEGG" id="wna:KA717_01820"/>
<comment type="similarity">
    <text evidence="8">Belongs to the ATPase delta chain family.</text>
</comment>
<dbReference type="EMBL" id="CP073041">
    <property type="protein sequence ID" value="UXE61720.1"/>
    <property type="molecule type" value="Genomic_DNA"/>
</dbReference>
<proteinExistence type="inferred from homology"/>
<dbReference type="InterPro" id="IPR026015">
    <property type="entry name" value="ATP_synth_OSCP/delta_N_sf"/>
</dbReference>
<dbReference type="HAMAP" id="MF_01416">
    <property type="entry name" value="ATP_synth_delta_bact"/>
    <property type="match status" value="1"/>
</dbReference>
<dbReference type="GO" id="GO:0031676">
    <property type="term" value="C:plasma membrane-derived thylakoid membrane"/>
    <property type="evidence" value="ECO:0007669"/>
    <property type="project" value="UniProtKB-SubCell"/>
</dbReference>
<evidence type="ECO:0000256" key="8">
    <source>
        <dbReference type="HAMAP-Rule" id="MF_01416"/>
    </source>
</evidence>
<dbReference type="GO" id="GO:0046933">
    <property type="term" value="F:proton-transporting ATP synthase activity, rotational mechanism"/>
    <property type="evidence" value="ECO:0007669"/>
    <property type="project" value="UniProtKB-UniRule"/>
</dbReference>
<comment type="function">
    <text evidence="8">F(1)F(0) ATP synthase produces ATP from ADP in the presence of a proton or sodium gradient. F-type ATPases consist of two structural domains, F(1) containing the extramembraneous catalytic core and F(0) containing the membrane proton channel, linked together by a central stalk and a peripheral stalk. During catalysis, ATP synthesis in the catalytic domain of F(1) is coupled via a rotary mechanism of the central stalk subunits to proton translocation.</text>
</comment>
<organism evidence="9">
    <name type="scientific">Woronichinia naegeliana WA131</name>
    <dbReference type="NCBI Taxonomy" id="2824559"/>
    <lineage>
        <taxon>Bacteria</taxon>
        <taxon>Bacillati</taxon>
        <taxon>Cyanobacteriota</taxon>
        <taxon>Cyanophyceae</taxon>
        <taxon>Synechococcales</taxon>
        <taxon>Coelosphaeriaceae</taxon>
        <taxon>Woronichinia</taxon>
    </lineage>
</organism>
<comment type="subcellular location">
    <subcellularLocation>
        <location evidence="8">Cellular thylakoid membrane</location>
        <topology evidence="8">Peripheral membrane protein</topology>
    </subcellularLocation>
    <subcellularLocation>
        <location evidence="1">Membrane</location>
    </subcellularLocation>
</comment>
<accession>A0A977PXP0</accession>
<evidence type="ECO:0000313" key="9">
    <source>
        <dbReference type="EMBL" id="UXE61720.1"/>
    </source>
</evidence>
<keyword evidence="6 8" id="KW-0139">CF(1)</keyword>
<dbReference type="Pfam" id="PF00213">
    <property type="entry name" value="OSCP"/>
    <property type="match status" value="1"/>
</dbReference>
<gene>
    <name evidence="8" type="primary">atpH</name>
    <name evidence="8" type="synonym">atpD</name>
    <name evidence="9" type="ORF">KA717_01820</name>
</gene>
<evidence type="ECO:0000256" key="3">
    <source>
        <dbReference type="ARBA" id="ARBA00022781"/>
    </source>
</evidence>
<evidence type="ECO:0000256" key="4">
    <source>
        <dbReference type="ARBA" id="ARBA00023065"/>
    </source>
</evidence>
<evidence type="ECO:0000256" key="6">
    <source>
        <dbReference type="ARBA" id="ARBA00023196"/>
    </source>
</evidence>
<reference evidence="9" key="1">
    <citation type="submission" date="2021-04" db="EMBL/GenBank/DDBJ databases">
        <title>Genome sequence of Woronichinia naegeliana from Washington state freshwater lake bloom.</title>
        <authorList>
            <person name="Dreher T.W."/>
        </authorList>
    </citation>
    <scope>NUCLEOTIDE SEQUENCE</scope>
    <source>
        <strain evidence="9">WA131</strain>
    </source>
</reference>
<keyword evidence="3 8" id="KW-0375">Hydrogen ion transport</keyword>
<dbReference type="SUPFAM" id="SSF47928">
    <property type="entry name" value="N-terminal domain of the delta subunit of the F1F0-ATP synthase"/>
    <property type="match status" value="1"/>
</dbReference>
<dbReference type="InterPro" id="IPR020781">
    <property type="entry name" value="ATPase_OSCP/d_CS"/>
</dbReference>
<keyword evidence="8" id="KW-0793">Thylakoid</keyword>
<dbReference type="AlphaFoldDB" id="A0A977PXP0"/>
<dbReference type="Proteomes" id="UP001065613">
    <property type="component" value="Chromosome"/>
</dbReference>
<keyword evidence="2 8" id="KW-0813">Transport</keyword>
<keyword evidence="4 8" id="KW-0406">Ion transport</keyword>
<dbReference type="InterPro" id="IPR000711">
    <property type="entry name" value="ATPase_OSCP/dsu"/>
</dbReference>
<evidence type="ECO:0000256" key="7">
    <source>
        <dbReference type="ARBA" id="ARBA00023310"/>
    </source>
</evidence>
<dbReference type="NCBIfam" id="TIGR01145">
    <property type="entry name" value="ATP_synt_delta"/>
    <property type="match status" value="1"/>
</dbReference>
<evidence type="ECO:0000256" key="2">
    <source>
        <dbReference type="ARBA" id="ARBA00022448"/>
    </source>
</evidence>
<dbReference type="PROSITE" id="PS00389">
    <property type="entry name" value="ATPASE_DELTA"/>
    <property type="match status" value="1"/>
</dbReference>
<evidence type="ECO:0000256" key="5">
    <source>
        <dbReference type="ARBA" id="ARBA00023136"/>
    </source>
</evidence>
<protein>
    <recommendedName>
        <fullName evidence="8">ATP synthase subunit delta</fullName>
    </recommendedName>
    <alternativeName>
        <fullName evidence="8">ATP synthase F(1) sector subunit delta</fullName>
    </alternativeName>
    <alternativeName>
        <fullName evidence="8">F-type ATPase subunit delta</fullName>
        <shortName evidence="8">F-ATPase subunit delta</shortName>
    </alternativeName>
</protein>
<dbReference type="GO" id="GO:0045259">
    <property type="term" value="C:proton-transporting ATP synthase complex"/>
    <property type="evidence" value="ECO:0007669"/>
    <property type="project" value="UniProtKB-KW"/>
</dbReference>
<dbReference type="PANTHER" id="PTHR11910">
    <property type="entry name" value="ATP SYNTHASE DELTA CHAIN"/>
    <property type="match status" value="1"/>
</dbReference>
<name>A0A977PXP0_9CYAN</name>
<sequence length="185" mass="20446">MKGGLYSSEIAEPYAQALMSVAQNQNLTEVLGNDLRDLLTLLNESPELEEMLANPIIKDEDKKAILRRILGDNGNAYLLNFLMLLVDKRRILFLPAICQSYLELLRKLTNTVLAEVVSALKLTDTQRQTFTEKVKQLTGANDVELKTTVNADIIGGVIIKVGSQVFDSSLRGQLRRISLSLGDAA</sequence>
<dbReference type="PRINTS" id="PR00125">
    <property type="entry name" value="ATPASEDELTA"/>
</dbReference>
<evidence type="ECO:0000256" key="1">
    <source>
        <dbReference type="ARBA" id="ARBA00004370"/>
    </source>
</evidence>
<keyword evidence="7 8" id="KW-0066">ATP synthesis</keyword>